<organism evidence="20 21">
    <name type="scientific">Crotalus adamanteus</name>
    <name type="common">Eastern diamondback rattlesnake</name>
    <dbReference type="NCBI Taxonomy" id="8729"/>
    <lineage>
        <taxon>Eukaryota</taxon>
        <taxon>Metazoa</taxon>
        <taxon>Chordata</taxon>
        <taxon>Craniata</taxon>
        <taxon>Vertebrata</taxon>
        <taxon>Euteleostomi</taxon>
        <taxon>Lepidosauria</taxon>
        <taxon>Squamata</taxon>
        <taxon>Bifurcata</taxon>
        <taxon>Unidentata</taxon>
        <taxon>Episquamata</taxon>
        <taxon>Toxicofera</taxon>
        <taxon>Serpentes</taxon>
        <taxon>Colubroidea</taxon>
        <taxon>Viperidae</taxon>
        <taxon>Crotalinae</taxon>
        <taxon>Crotalus</taxon>
    </lineage>
</organism>
<comment type="catalytic activity">
    <reaction evidence="1">
        <text>Hydrolysis of terminal non-reducing N-acetyl-D-hexosamine residues in N-acetyl-beta-D-hexosaminides.</text>
        <dbReference type="EC" id="3.2.1.52"/>
    </reaction>
</comment>
<dbReference type="EMBL" id="JAOTOJ010000002">
    <property type="protein sequence ID" value="KAK9406834.1"/>
    <property type="molecule type" value="Genomic_DNA"/>
</dbReference>
<evidence type="ECO:0000256" key="11">
    <source>
        <dbReference type="ARBA" id="ARBA00023295"/>
    </source>
</evidence>
<dbReference type="AlphaFoldDB" id="A0AAW1BX71"/>
<comment type="similarity">
    <text evidence="4">Belongs to the glycosyl hydrolase 20 family.</text>
</comment>
<evidence type="ECO:0000256" key="12">
    <source>
        <dbReference type="ARBA" id="ARBA00030512"/>
    </source>
</evidence>
<dbReference type="Pfam" id="PF00728">
    <property type="entry name" value="Glyco_hydro_20"/>
    <property type="match status" value="1"/>
</dbReference>
<dbReference type="InterPro" id="IPR038901">
    <property type="entry name" value="HEXDC-like"/>
</dbReference>
<keyword evidence="11" id="KW-0326">Glycosidase</keyword>
<evidence type="ECO:0000256" key="1">
    <source>
        <dbReference type="ARBA" id="ARBA00001231"/>
    </source>
</evidence>
<evidence type="ECO:0000256" key="7">
    <source>
        <dbReference type="ARBA" id="ARBA00022490"/>
    </source>
</evidence>
<evidence type="ECO:0000256" key="10">
    <source>
        <dbReference type="ARBA" id="ARBA00023242"/>
    </source>
</evidence>
<dbReference type="PANTHER" id="PTHR21040">
    <property type="entry name" value="BCDNA.GH04120"/>
    <property type="match status" value="1"/>
</dbReference>
<feature type="domain" description="Glycoside hydrolase family 20 catalytic" evidence="19">
    <location>
        <begin position="124"/>
        <end position="289"/>
    </location>
</feature>
<evidence type="ECO:0000256" key="17">
    <source>
        <dbReference type="ARBA" id="ARBA00079523"/>
    </source>
</evidence>
<evidence type="ECO:0000256" key="14">
    <source>
        <dbReference type="ARBA" id="ARBA00056985"/>
    </source>
</evidence>
<dbReference type="CDD" id="cd06565">
    <property type="entry name" value="GH20_GcnA-like"/>
    <property type="match status" value="1"/>
</dbReference>
<evidence type="ECO:0000256" key="3">
    <source>
        <dbReference type="ARBA" id="ARBA00004496"/>
    </source>
</evidence>
<evidence type="ECO:0000256" key="13">
    <source>
        <dbReference type="ARBA" id="ARBA00034305"/>
    </source>
</evidence>
<accession>A0AAW1BX71</accession>
<reference evidence="20 21" key="1">
    <citation type="journal article" date="2024" name="Proc. Natl. Acad. Sci. U.S.A.">
        <title>The genetic regulatory architecture and epigenomic basis for age-related changes in rattlesnake venom.</title>
        <authorList>
            <person name="Hogan M.P."/>
            <person name="Holding M.L."/>
            <person name="Nystrom G.S."/>
            <person name="Colston T.J."/>
            <person name="Bartlett D.A."/>
            <person name="Mason A.J."/>
            <person name="Ellsworth S.A."/>
            <person name="Rautsaw R.M."/>
            <person name="Lawrence K.C."/>
            <person name="Strickland J.L."/>
            <person name="He B."/>
            <person name="Fraser P."/>
            <person name="Margres M.J."/>
            <person name="Gilbert D.M."/>
            <person name="Gibbs H.L."/>
            <person name="Parkinson C.L."/>
            <person name="Rokyta D.R."/>
        </authorList>
    </citation>
    <scope>NUCLEOTIDE SEQUENCE [LARGE SCALE GENOMIC DNA]</scope>
    <source>
        <strain evidence="20">DRR0105</strain>
    </source>
</reference>
<keyword evidence="9" id="KW-1015">Disulfide bond</keyword>
<evidence type="ECO:0000256" key="4">
    <source>
        <dbReference type="ARBA" id="ARBA00006285"/>
    </source>
</evidence>
<evidence type="ECO:0000256" key="8">
    <source>
        <dbReference type="ARBA" id="ARBA00022801"/>
    </source>
</evidence>
<proteinExistence type="inferred from homology"/>
<evidence type="ECO:0000313" key="20">
    <source>
        <dbReference type="EMBL" id="KAK9406834.1"/>
    </source>
</evidence>
<sequence>MDPWGCYLRAPRRRRRRREAATNRLSQSPSRKLREAQLIPENASREVASISFGLLPTAKREENIMMVSSPFDLHLVHLDLKGAPPKVSYLAEIFPLLHVLGANGILLEYEDMYPYDGELKPLQANDAYSPSEVKEILKLAKSHDLEVIPLIQTFGHMEFVLKHKEFCHLREVAMFPNTVNPHKEDSLKLVSTMIEQVMALHDDLRWFHIGCDEVYYLGEGEESKQWLQQEENTIEKLCLAHMKAVASHVVSTHPTVKPIVWDDMLRRMSEETLRDSGLAQLTELMIWDYSTDLDVESKASLIEKYQKCNFSKFWFASAFKGATGVNQCLTLIGHHLKNNEQWLKVAKSCSVGIIRGITLTGWQRYDHFSVLCELLPVGIPSLAICLQALRNGGYSEKVREDVEKLLGLSHLEIDTFMSDITGTFPGNEILLLVTQIAFYLKSSIDELLENNRYVTGWFSPYHRKRKKIHPIMIHHFQPDAIRLLTKWTVLTEELQTAMKKIFYTSAVEEWIEENVQPSLQRLQGTVDDLNCAVQELS</sequence>
<evidence type="ECO:0000256" key="18">
    <source>
        <dbReference type="ARBA" id="ARBA00081277"/>
    </source>
</evidence>
<evidence type="ECO:0000256" key="15">
    <source>
        <dbReference type="ARBA" id="ARBA00070154"/>
    </source>
</evidence>
<evidence type="ECO:0000313" key="21">
    <source>
        <dbReference type="Proteomes" id="UP001474421"/>
    </source>
</evidence>
<evidence type="ECO:0000256" key="5">
    <source>
        <dbReference type="ARBA" id="ARBA00011748"/>
    </source>
</evidence>
<dbReference type="InterPro" id="IPR017853">
    <property type="entry name" value="GH"/>
</dbReference>
<evidence type="ECO:0000256" key="6">
    <source>
        <dbReference type="ARBA" id="ARBA00012663"/>
    </source>
</evidence>
<dbReference type="EC" id="3.2.1.52" evidence="6"/>
<name>A0AAW1BX71_CROAD</name>
<dbReference type="GO" id="GO:0005975">
    <property type="term" value="P:carbohydrate metabolic process"/>
    <property type="evidence" value="ECO:0007669"/>
    <property type="project" value="InterPro"/>
</dbReference>
<dbReference type="GO" id="GO:0005634">
    <property type="term" value="C:nucleus"/>
    <property type="evidence" value="ECO:0007669"/>
    <property type="project" value="UniProtKB-SubCell"/>
</dbReference>
<dbReference type="SUPFAM" id="SSF51445">
    <property type="entry name" value="(Trans)glycosidases"/>
    <property type="match status" value="1"/>
</dbReference>
<evidence type="ECO:0000256" key="9">
    <source>
        <dbReference type="ARBA" id="ARBA00023157"/>
    </source>
</evidence>
<keyword evidence="10" id="KW-0539">Nucleus</keyword>
<keyword evidence="8" id="KW-0378">Hydrolase</keyword>
<keyword evidence="7" id="KW-0963">Cytoplasm</keyword>
<evidence type="ECO:0000256" key="16">
    <source>
        <dbReference type="ARBA" id="ARBA00077169"/>
    </source>
</evidence>
<dbReference type="GO" id="GO:0004563">
    <property type="term" value="F:beta-N-acetylhexosaminidase activity"/>
    <property type="evidence" value="ECO:0007669"/>
    <property type="project" value="UniProtKB-EC"/>
</dbReference>
<dbReference type="GO" id="GO:0005737">
    <property type="term" value="C:cytoplasm"/>
    <property type="evidence" value="ECO:0007669"/>
    <property type="project" value="UniProtKB-SubCell"/>
</dbReference>
<evidence type="ECO:0000259" key="19">
    <source>
        <dbReference type="Pfam" id="PF00728"/>
    </source>
</evidence>
<protein>
    <recommendedName>
        <fullName evidence="15">Hexosaminidase D</fullName>
        <ecNumber evidence="6">3.2.1.52</ecNumber>
    </recommendedName>
    <alternativeName>
        <fullName evidence="12">Beta-N-acetylhexosaminidase</fullName>
    </alternativeName>
    <alternativeName>
        <fullName evidence="16">Beta-hexosaminidase D</fullName>
    </alternativeName>
    <alternativeName>
        <fullName evidence="17">Hexosaminidase domain-containing protein</fullName>
    </alternativeName>
    <alternativeName>
        <fullName evidence="18">N-acetyl-beta-galactosaminidase</fullName>
    </alternativeName>
</protein>
<dbReference type="Proteomes" id="UP001474421">
    <property type="component" value="Unassembled WGS sequence"/>
</dbReference>
<dbReference type="GO" id="GO:1903561">
    <property type="term" value="C:extracellular vesicle"/>
    <property type="evidence" value="ECO:0007669"/>
    <property type="project" value="UniProtKB-SubCell"/>
</dbReference>
<comment type="function">
    <text evidence="14">Has hexosaminidase activity. Responsible for the cleavage of the monosaccharides N-acetylglucosamine (GlcNAc) and N-acetylgalactosamine (GalNAc) from cellular substrates. Has a preference for galactosaminide over glucosaminide substrates.</text>
</comment>
<keyword evidence="21" id="KW-1185">Reference proteome</keyword>
<dbReference type="PANTHER" id="PTHR21040:SF6">
    <property type="entry name" value="HEXOSAMINIDASE D"/>
    <property type="match status" value="1"/>
</dbReference>
<gene>
    <name evidence="20" type="ORF">NXF25_005608</name>
</gene>
<comment type="caution">
    <text evidence="20">The sequence shown here is derived from an EMBL/GenBank/DDBJ whole genome shotgun (WGS) entry which is preliminary data.</text>
</comment>
<dbReference type="FunFam" id="3.20.20.80:FF:000068">
    <property type="entry name" value="hexosaminidase D isoform X1"/>
    <property type="match status" value="1"/>
</dbReference>
<evidence type="ECO:0000256" key="2">
    <source>
        <dbReference type="ARBA" id="ARBA00004123"/>
    </source>
</evidence>
<comment type="subcellular location">
    <subcellularLocation>
        <location evidence="3">Cytoplasm</location>
    </subcellularLocation>
    <subcellularLocation>
        <location evidence="13">Extracellular vesicle</location>
    </subcellularLocation>
    <subcellularLocation>
        <location evidence="2">Nucleus</location>
    </subcellularLocation>
</comment>
<dbReference type="InterPro" id="IPR015883">
    <property type="entry name" value="Glyco_hydro_20_cat"/>
</dbReference>
<dbReference type="Gene3D" id="3.20.20.80">
    <property type="entry name" value="Glycosidases"/>
    <property type="match status" value="1"/>
</dbReference>
<comment type="subunit">
    <text evidence="5">Homodimer; disulfide-linked.</text>
</comment>